<reference evidence="2 3" key="1">
    <citation type="submission" date="2018-12" db="EMBL/GenBank/DDBJ databases">
        <title>Draft genome sequence of Embleya hyalina NBRC 13850T.</title>
        <authorList>
            <person name="Komaki H."/>
            <person name="Hosoyama A."/>
            <person name="Kimura A."/>
            <person name="Ichikawa N."/>
            <person name="Tamura T."/>
        </authorList>
    </citation>
    <scope>NUCLEOTIDE SEQUENCE [LARGE SCALE GENOMIC DNA]</scope>
    <source>
        <strain evidence="2 3">NBRC 13850</strain>
    </source>
</reference>
<dbReference type="SUPFAM" id="SSF52540">
    <property type="entry name" value="P-loop containing nucleoside triphosphate hydrolases"/>
    <property type="match status" value="1"/>
</dbReference>
<dbReference type="PANTHER" id="PTHR46844">
    <property type="entry name" value="SLR5058 PROTEIN"/>
    <property type="match status" value="1"/>
</dbReference>
<dbReference type="GO" id="GO:0005524">
    <property type="term" value="F:ATP binding"/>
    <property type="evidence" value="ECO:0007669"/>
    <property type="project" value="UniProtKB-KW"/>
</dbReference>
<gene>
    <name evidence="2" type="ORF">EHYA_02367</name>
</gene>
<organism evidence="2 3">
    <name type="scientific">Embleya hyalina</name>
    <dbReference type="NCBI Taxonomy" id="516124"/>
    <lineage>
        <taxon>Bacteria</taxon>
        <taxon>Bacillati</taxon>
        <taxon>Actinomycetota</taxon>
        <taxon>Actinomycetes</taxon>
        <taxon>Kitasatosporales</taxon>
        <taxon>Streptomycetaceae</taxon>
        <taxon>Embleya</taxon>
    </lineage>
</organism>
<evidence type="ECO:0000313" key="3">
    <source>
        <dbReference type="Proteomes" id="UP000286931"/>
    </source>
</evidence>
<dbReference type="Pfam" id="PF22733">
    <property type="entry name" value="NNH1"/>
    <property type="match status" value="1"/>
</dbReference>
<proteinExistence type="predicted"/>
<dbReference type="Pfam" id="PF05729">
    <property type="entry name" value="NACHT"/>
    <property type="match status" value="1"/>
</dbReference>
<dbReference type="InterPro" id="IPR007111">
    <property type="entry name" value="NACHT_NTPase"/>
</dbReference>
<name>A0A401YJE5_9ACTN</name>
<dbReference type="Proteomes" id="UP000286931">
    <property type="component" value="Unassembled WGS sequence"/>
</dbReference>
<evidence type="ECO:0000313" key="2">
    <source>
        <dbReference type="EMBL" id="GCD94698.1"/>
    </source>
</evidence>
<evidence type="ECO:0000259" key="1">
    <source>
        <dbReference type="PROSITE" id="PS50837"/>
    </source>
</evidence>
<sequence>MDPIVLMASRVLAPALTGGGRQLHRRFRLARGSWDERAWAKAVHKLAEDCAALRRSEFAALDDARWMRATEAAAEALTASGPLDTRVTLGRAMDPDRLTEHILRLDERRPDRADVRDVPEAYRRIVGLACAELIACVRRSPDFPALVAVEQLARLERIEQYVTPPSDAALRTFEQDYCASVARALDRLELFGVTLKDPDFRYPMSTAYVSLAVGEGDPSTLRGTRVEDVLAGRRRVLVRGEAGSGKTTLLHRLAVWAARDGFPAALSDREGTVPFFLPLRHFPFAERVPTPEDFLDHTGTLLRGELPPGWVRELLRTGRALVLIDGVDEIPLVDRPRLTDWIGELCAHYPRAWLVATSRPAAVPDTWLADQDFVSLRLQPMELADQREFVVHWYGAVPAEPAPGQPSHDAYRADLLDKLPTRRHLRRLAANPLLCALICTLHRERRMEVPDDRVKLYEAALEMLLIRRDRDRRVVTAEATLLGDRAQEAIVRQFACWMVRNGHTEVPREIAVAQIGRYLARTLGADLEPERVLRHLLVRSGVLREPSPGHVDFVHRTFQEFLAARQLLEDGDTGLLVKNADEDDRWREVFTMAVGLAREGERDQLIRGLLGRARRSRKRRGALLLLAVDAIGNAPTLDPGLRAEVVRRSATLLPPATYEQARQLATLGEVVLDLLPPPMSPIDGPTVRLAAWVGGEIALEYLSRVAALTQRADDEEAQSTITLLIEAANSFPVRVFGERVIAHCRVPDGKLVAISSSTGAELFGYLRPVPTARIGTSSRLVRPSPAFFHSLRKLRVVHAPHSGEAIHALNLFMDGASLEELTIELLIPRDKSTTTPLSGEGGLHEWTAYLTSTGLFLPNLTALKRMTVTIQVTFTQRGATAMAPDVLIGWAPEDPS</sequence>
<dbReference type="InterPro" id="IPR027417">
    <property type="entry name" value="P-loop_NTPase"/>
</dbReference>
<dbReference type="PROSITE" id="PS50837">
    <property type="entry name" value="NACHT"/>
    <property type="match status" value="1"/>
</dbReference>
<accession>A0A401YJE5</accession>
<keyword evidence="2" id="KW-0067">ATP-binding</keyword>
<dbReference type="InterPro" id="IPR054547">
    <property type="entry name" value="NNH1"/>
</dbReference>
<keyword evidence="2" id="KW-0547">Nucleotide-binding</keyword>
<dbReference type="Gene3D" id="3.40.50.300">
    <property type="entry name" value="P-loop containing nucleotide triphosphate hydrolases"/>
    <property type="match status" value="1"/>
</dbReference>
<dbReference type="AlphaFoldDB" id="A0A401YJE5"/>
<feature type="domain" description="NACHT" evidence="1">
    <location>
        <begin position="234"/>
        <end position="569"/>
    </location>
</feature>
<comment type="caution">
    <text evidence="2">The sequence shown here is derived from an EMBL/GenBank/DDBJ whole genome shotgun (WGS) entry which is preliminary data.</text>
</comment>
<dbReference type="PANTHER" id="PTHR46844:SF1">
    <property type="entry name" value="SLR5058 PROTEIN"/>
    <property type="match status" value="1"/>
</dbReference>
<protein>
    <submittedName>
        <fullName evidence="2">ATP-binding protein</fullName>
    </submittedName>
</protein>
<dbReference type="EMBL" id="BIFH01000016">
    <property type="protein sequence ID" value="GCD94698.1"/>
    <property type="molecule type" value="Genomic_DNA"/>
</dbReference>
<keyword evidence="3" id="KW-1185">Reference proteome</keyword>